<feature type="region of interest" description="Disordered" evidence="1">
    <location>
        <begin position="1"/>
        <end position="32"/>
    </location>
</feature>
<organism evidence="2 3">
    <name type="scientific">Phytophthora cactorum</name>
    <dbReference type="NCBI Taxonomy" id="29920"/>
    <lineage>
        <taxon>Eukaryota</taxon>
        <taxon>Sar</taxon>
        <taxon>Stramenopiles</taxon>
        <taxon>Oomycota</taxon>
        <taxon>Peronosporomycetes</taxon>
        <taxon>Peronosporales</taxon>
        <taxon>Peronosporaceae</taxon>
        <taxon>Phytophthora</taxon>
    </lineage>
</organism>
<gene>
    <name evidence="2" type="ORF">PC129_g17942</name>
</gene>
<evidence type="ECO:0000256" key="1">
    <source>
        <dbReference type="SAM" id="MobiDB-lite"/>
    </source>
</evidence>
<accession>A0A8T1HF19</accession>
<evidence type="ECO:0000313" key="2">
    <source>
        <dbReference type="EMBL" id="KAG3211064.1"/>
    </source>
</evidence>
<protein>
    <submittedName>
        <fullName evidence="2">Uncharacterized protein</fullName>
    </submittedName>
</protein>
<sequence length="100" mass="11263">MAPTTRSKLQPPKGSKKASTLAKGKKAGRPKLHRVRTCRFCHRKLKTPQGLLKHLSKKNKCDQKSVAARAEARKLARRLVSKAYYIRKTNDISLEASVCH</sequence>
<evidence type="ECO:0000313" key="3">
    <source>
        <dbReference type="Proteomes" id="UP000760860"/>
    </source>
</evidence>
<dbReference type="EMBL" id="RCMV01001003">
    <property type="protein sequence ID" value="KAG3211064.1"/>
    <property type="molecule type" value="Genomic_DNA"/>
</dbReference>
<comment type="caution">
    <text evidence="2">The sequence shown here is derived from an EMBL/GenBank/DDBJ whole genome shotgun (WGS) entry which is preliminary data.</text>
</comment>
<reference evidence="2" key="1">
    <citation type="submission" date="2018-05" db="EMBL/GenBank/DDBJ databases">
        <title>Effector identification in a new, highly contiguous assembly of the strawberry crown rot pathogen Phytophthora cactorum.</title>
        <authorList>
            <person name="Armitage A.D."/>
            <person name="Nellist C.F."/>
            <person name="Bates H."/>
            <person name="Vickerstaff R.J."/>
            <person name="Harrison R.J."/>
        </authorList>
    </citation>
    <scope>NUCLEOTIDE SEQUENCE</scope>
    <source>
        <strain evidence="2">P421</strain>
    </source>
</reference>
<name>A0A8T1HF19_9STRA</name>
<dbReference type="AlphaFoldDB" id="A0A8T1HF19"/>
<proteinExistence type="predicted"/>
<dbReference type="Proteomes" id="UP000760860">
    <property type="component" value="Unassembled WGS sequence"/>
</dbReference>
<feature type="compositionally biased region" description="Basic residues" evidence="1">
    <location>
        <begin position="23"/>
        <end position="32"/>
    </location>
</feature>